<keyword evidence="2" id="KW-1185">Reference proteome</keyword>
<accession>A0ABD3T010</accession>
<gene>
    <name evidence="1" type="ORF">ACJIZ3_019004</name>
</gene>
<name>A0ABD3T010_9LAMI</name>
<dbReference type="AlphaFoldDB" id="A0ABD3T010"/>
<organism evidence="1 2">
    <name type="scientific">Penstemon smallii</name>
    <dbReference type="NCBI Taxonomy" id="265156"/>
    <lineage>
        <taxon>Eukaryota</taxon>
        <taxon>Viridiplantae</taxon>
        <taxon>Streptophyta</taxon>
        <taxon>Embryophyta</taxon>
        <taxon>Tracheophyta</taxon>
        <taxon>Spermatophyta</taxon>
        <taxon>Magnoliopsida</taxon>
        <taxon>eudicotyledons</taxon>
        <taxon>Gunneridae</taxon>
        <taxon>Pentapetalae</taxon>
        <taxon>asterids</taxon>
        <taxon>lamiids</taxon>
        <taxon>Lamiales</taxon>
        <taxon>Plantaginaceae</taxon>
        <taxon>Cheloneae</taxon>
        <taxon>Penstemon</taxon>
    </lineage>
</organism>
<proteinExistence type="predicted"/>
<dbReference type="Proteomes" id="UP001634393">
    <property type="component" value="Unassembled WGS sequence"/>
</dbReference>
<sequence>MQFNSLSSISSALMVTVTIPSEAIESYVNNLKIWPALIDPRTYDVTLAKDVGIFPSRLFLLRSNVFRPQLAGNVSGISPPMLFLPRFNTPRVSIFCSRQGGMPPLKNEVANTKGNGFLKVITRVIYIDSICRGQRQLATELVRGNSCKLQEARLSLLRFGN</sequence>
<dbReference type="EMBL" id="JBJXBP010000005">
    <property type="protein sequence ID" value="KAL3830202.1"/>
    <property type="molecule type" value="Genomic_DNA"/>
</dbReference>
<comment type="caution">
    <text evidence="1">The sequence shown here is derived from an EMBL/GenBank/DDBJ whole genome shotgun (WGS) entry which is preliminary data.</text>
</comment>
<reference evidence="1 2" key="1">
    <citation type="submission" date="2024-12" db="EMBL/GenBank/DDBJ databases">
        <title>The unique morphological basis and parallel evolutionary history of personate flowers in Penstemon.</title>
        <authorList>
            <person name="Depatie T.H."/>
            <person name="Wessinger C.A."/>
        </authorList>
    </citation>
    <scope>NUCLEOTIDE SEQUENCE [LARGE SCALE GENOMIC DNA]</scope>
    <source>
        <strain evidence="1">WTNN_2</strain>
        <tissue evidence="1">Leaf</tissue>
    </source>
</reference>
<protein>
    <submittedName>
        <fullName evidence="1">Uncharacterized protein</fullName>
    </submittedName>
</protein>
<evidence type="ECO:0000313" key="2">
    <source>
        <dbReference type="Proteomes" id="UP001634393"/>
    </source>
</evidence>
<evidence type="ECO:0000313" key="1">
    <source>
        <dbReference type="EMBL" id="KAL3830202.1"/>
    </source>
</evidence>